<accession>A0A948THG8</accession>
<reference evidence="2" key="2">
    <citation type="submission" date="2021-04" db="EMBL/GenBank/DDBJ databases">
        <authorList>
            <person name="Gilroy R."/>
        </authorList>
    </citation>
    <scope>NUCLEOTIDE SEQUENCE</scope>
    <source>
        <strain evidence="2">378</strain>
    </source>
</reference>
<evidence type="ECO:0000313" key="3">
    <source>
        <dbReference type="Proteomes" id="UP000733611"/>
    </source>
</evidence>
<protein>
    <submittedName>
        <fullName evidence="2">Uncharacterized protein</fullName>
    </submittedName>
</protein>
<reference evidence="2" key="1">
    <citation type="journal article" date="2021" name="PeerJ">
        <title>Extensive microbial diversity within the chicken gut microbiome revealed by metagenomics and culture.</title>
        <authorList>
            <person name="Gilroy R."/>
            <person name="Ravi A."/>
            <person name="Getino M."/>
            <person name="Pursley I."/>
            <person name="Horton D.L."/>
            <person name="Alikhan N.F."/>
            <person name="Baker D."/>
            <person name="Gharbi K."/>
            <person name="Hall N."/>
            <person name="Watson M."/>
            <person name="Adriaenssens E.M."/>
            <person name="Foster-Nyarko E."/>
            <person name="Jarju S."/>
            <person name="Secka A."/>
            <person name="Antonio M."/>
            <person name="Oren A."/>
            <person name="Chaudhuri R.R."/>
            <person name="La Ragione R."/>
            <person name="Hildebrand F."/>
            <person name="Pallen M.J."/>
        </authorList>
    </citation>
    <scope>NUCLEOTIDE SEQUENCE</scope>
    <source>
        <strain evidence="2">378</strain>
    </source>
</reference>
<proteinExistence type="predicted"/>
<feature type="coiled-coil region" evidence="1">
    <location>
        <begin position="123"/>
        <end position="150"/>
    </location>
</feature>
<organism evidence="2 3">
    <name type="scientific">Candidatus Anaerobiospirillum pullicola</name>
    <dbReference type="NCBI Taxonomy" id="2838451"/>
    <lineage>
        <taxon>Bacteria</taxon>
        <taxon>Pseudomonadati</taxon>
        <taxon>Pseudomonadota</taxon>
        <taxon>Gammaproteobacteria</taxon>
        <taxon>Aeromonadales</taxon>
        <taxon>Succinivibrionaceae</taxon>
        <taxon>Anaerobiospirillum</taxon>
    </lineage>
</organism>
<dbReference type="Proteomes" id="UP000733611">
    <property type="component" value="Unassembled WGS sequence"/>
</dbReference>
<comment type="caution">
    <text evidence="2">The sequence shown here is derived from an EMBL/GenBank/DDBJ whole genome shotgun (WGS) entry which is preliminary data.</text>
</comment>
<sequence>MLPLRVHHNHHHQYHRAGGCLQWLGAVVLVLGLGGTASTVGAEEQPQVMVPVVTTTDASSAPANAAQAAADATANTGTAFNLSLPVDYERCHMIKELNAYVDSIEPQDIAHLQEVQQFLLGCQELLEQRIDDNQRKLSELKSQEQAAKSQ</sequence>
<name>A0A948THG8_9GAMM</name>
<dbReference type="EMBL" id="JAHLFE010000163">
    <property type="protein sequence ID" value="MBU3844748.1"/>
    <property type="molecule type" value="Genomic_DNA"/>
</dbReference>
<gene>
    <name evidence="2" type="ORF">H9847_07790</name>
</gene>
<keyword evidence="1" id="KW-0175">Coiled coil</keyword>
<evidence type="ECO:0000256" key="1">
    <source>
        <dbReference type="SAM" id="Coils"/>
    </source>
</evidence>
<dbReference type="AlphaFoldDB" id="A0A948THG8"/>
<evidence type="ECO:0000313" key="2">
    <source>
        <dbReference type="EMBL" id="MBU3844748.1"/>
    </source>
</evidence>